<dbReference type="EMBL" id="SWBM01000001">
    <property type="protein sequence ID" value="TKC20191.1"/>
    <property type="molecule type" value="Genomic_DNA"/>
</dbReference>
<dbReference type="InterPro" id="IPR038118">
    <property type="entry name" value="BOFC_N_sf"/>
</dbReference>
<dbReference type="OrthoDB" id="2678751at2"/>
<dbReference type="AlphaFoldDB" id="A0A4U1DC44"/>
<evidence type="ECO:0000313" key="4">
    <source>
        <dbReference type="Proteomes" id="UP000307756"/>
    </source>
</evidence>
<reference evidence="3 4" key="1">
    <citation type="journal article" date="2011" name="J. Microbiol.">
        <title>Bacillus kyonggiensis sp. nov., isolated from soil of a lettuce field.</title>
        <authorList>
            <person name="Dong K."/>
            <person name="Lee S."/>
        </authorList>
    </citation>
    <scope>NUCLEOTIDE SEQUENCE [LARGE SCALE GENOMIC DNA]</scope>
    <source>
        <strain evidence="3 4">NB22</strain>
    </source>
</reference>
<dbReference type="InterPro" id="IPR015050">
    <property type="entry name" value="BofC_C"/>
</dbReference>
<evidence type="ECO:0000259" key="2">
    <source>
        <dbReference type="Pfam" id="PF08977"/>
    </source>
</evidence>
<dbReference type="InterPro" id="IPR038117">
    <property type="entry name" value="BofC_C_sf"/>
</dbReference>
<evidence type="ECO:0000259" key="1">
    <source>
        <dbReference type="Pfam" id="PF08955"/>
    </source>
</evidence>
<keyword evidence="4" id="KW-1185">Reference proteome</keyword>
<dbReference type="Pfam" id="PF08955">
    <property type="entry name" value="BofC_C"/>
    <property type="match status" value="1"/>
</dbReference>
<feature type="domain" description="Bypass-of-forespore C N-terminal" evidence="2">
    <location>
        <begin position="37"/>
        <end position="86"/>
    </location>
</feature>
<dbReference type="Pfam" id="PF08977">
    <property type="entry name" value="BOFC_N"/>
    <property type="match status" value="1"/>
</dbReference>
<accession>A0A4U1DC44</accession>
<dbReference type="Gene3D" id="3.30.70.1740">
    <property type="entry name" value="Bypass-of-forespore C, C-terminal domain"/>
    <property type="match status" value="1"/>
</dbReference>
<dbReference type="RefSeq" id="WP_136831067.1">
    <property type="nucleotide sequence ID" value="NZ_SWBM01000001.1"/>
</dbReference>
<proteinExistence type="predicted"/>
<protein>
    <submittedName>
        <fullName evidence="3">Regulator</fullName>
    </submittedName>
</protein>
<evidence type="ECO:0000313" key="3">
    <source>
        <dbReference type="EMBL" id="TKC20191.1"/>
    </source>
</evidence>
<dbReference type="Proteomes" id="UP000307756">
    <property type="component" value="Unassembled WGS sequence"/>
</dbReference>
<sequence>MISILFAILFIGFEYSVPVHGQMNDSKETMDFDPIEVQVVLERMYLDGEYSQEIVKETIWSMEDFWAKYEDWELIDMTENEVVFREYVDDISPLLKTNGYFGISSDGTLTIFNGRPQTSKIIHTFFQLDMGKLESKKQEELKQGIRIKNKDRYVEVLETFKHYTLDKQAN</sequence>
<dbReference type="InterPro" id="IPR015071">
    <property type="entry name" value="BOFC_N"/>
</dbReference>
<comment type="caution">
    <text evidence="3">The sequence shown here is derived from an EMBL/GenBank/DDBJ whole genome shotgun (WGS) entry which is preliminary data.</text>
</comment>
<name>A0A4U1DC44_9BACI</name>
<gene>
    <name evidence="3" type="ORF">FA727_11170</name>
</gene>
<feature type="domain" description="Bypass of forespore C C-terminal" evidence="1">
    <location>
        <begin position="89"/>
        <end position="162"/>
    </location>
</feature>
<organism evidence="3 4">
    <name type="scientific">Robertmurraya kyonggiensis</name>
    <dbReference type="NCBI Taxonomy" id="1037680"/>
    <lineage>
        <taxon>Bacteria</taxon>
        <taxon>Bacillati</taxon>
        <taxon>Bacillota</taxon>
        <taxon>Bacilli</taxon>
        <taxon>Bacillales</taxon>
        <taxon>Bacillaceae</taxon>
        <taxon>Robertmurraya</taxon>
    </lineage>
</organism>
<dbReference type="Gene3D" id="3.10.20.420">
    <property type="entry name" value="Bypass-of-forespore C, N-terminal domain"/>
    <property type="match status" value="1"/>
</dbReference>